<evidence type="ECO:0000313" key="2">
    <source>
        <dbReference type="EMBL" id="KAH3826270.1"/>
    </source>
</evidence>
<accession>A0A9D4H0A8</accession>
<name>A0A9D4H0A8_DREPO</name>
<dbReference type="EMBL" id="JAIWYP010000005">
    <property type="protein sequence ID" value="KAH3826270.1"/>
    <property type="molecule type" value="Genomic_DNA"/>
</dbReference>
<dbReference type="InterPro" id="IPR008906">
    <property type="entry name" value="HATC_C_dom"/>
</dbReference>
<evidence type="ECO:0000313" key="3">
    <source>
        <dbReference type="Proteomes" id="UP000828390"/>
    </source>
</evidence>
<protein>
    <recommendedName>
        <fullName evidence="1">HAT C-terminal dimerisation domain-containing protein</fullName>
    </recommendedName>
</protein>
<reference evidence="2" key="2">
    <citation type="submission" date="2020-11" db="EMBL/GenBank/DDBJ databases">
        <authorList>
            <person name="McCartney M.A."/>
            <person name="Auch B."/>
            <person name="Kono T."/>
            <person name="Mallez S."/>
            <person name="Becker A."/>
            <person name="Gohl D.M."/>
            <person name="Silverstein K.A.T."/>
            <person name="Koren S."/>
            <person name="Bechman K.B."/>
            <person name="Herman A."/>
            <person name="Abrahante J.E."/>
            <person name="Garbe J."/>
        </authorList>
    </citation>
    <scope>NUCLEOTIDE SEQUENCE</scope>
    <source>
        <strain evidence="2">Duluth1</strain>
        <tissue evidence="2">Whole animal</tissue>
    </source>
</reference>
<sequence length="128" mass="15148">MGSLIQSLGSRFSESNMPEFILYQLHPNHIKNFDRSDYKDTVRTFDEFYQIDNFEQDAMSWYDMNYKESIEQNESDFVKKTDLFPAVREAIIILLILYATTCTAKQSFSTLKRVKTWLRSTMSDDRLS</sequence>
<feature type="domain" description="HAT C-terminal dimerisation" evidence="1">
    <location>
        <begin position="79"/>
        <end position="127"/>
    </location>
</feature>
<dbReference type="GO" id="GO:0046983">
    <property type="term" value="F:protein dimerization activity"/>
    <property type="evidence" value="ECO:0007669"/>
    <property type="project" value="InterPro"/>
</dbReference>
<evidence type="ECO:0000259" key="1">
    <source>
        <dbReference type="Pfam" id="PF05699"/>
    </source>
</evidence>
<dbReference type="Pfam" id="PF05699">
    <property type="entry name" value="Dimer_Tnp_hAT"/>
    <property type="match status" value="1"/>
</dbReference>
<comment type="caution">
    <text evidence="2">The sequence shown here is derived from an EMBL/GenBank/DDBJ whole genome shotgun (WGS) entry which is preliminary data.</text>
</comment>
<organism evidence="2 3">
    <name type="scientific">Dreissena polymorpha</name>
    <name type="common">Zebra mussel</name>
    <name type="synonym">Mytilus polymorpha</name>
    <dbReference type="NCBI Taxonomy" id="45954"/>
    <lineage>
        <taxon>Eukaryota</taxon>
        <taxon>Metazoa</taxon>
        <taxon>Spiralia</taxon>
        <taxon>Lophotrochozoa</taxon>
        <taxon>Mollusca</taxon>
        <taxon>Bivalvia</taxon>
        <taxon>Autobranchia</taxon>
        <taxon>Heteroconchia</taxon>
        <taxon>Euheterodonta</taxon>
        <taxon>Imparidentia</taxon>
        <taxon>Neoheterodontei</taxon>
        <taxon>Myida</taxon>
        <taxon>Dreissenoidea</taxon>
        <taxon>Dreissenidae</taxon>
        <taxon>Dreissena</taxon>
    </lineage>
</organism>
<keyword evidence="3" id="KW-1185">Reference proteome</keyword>
<gene>
    <name evidence="2" type="ORF">DPMN_128166</name>
</gene>
<reference evidence="2" key="1">
    <citation type="journal article" date="2019" name="bioRxiv">
        <title>The Genome of the Zebra Mussel, Dreissena polymorpha: A Resource for Invasive Species Research.</title>
        <authorList>
            <person name="McCartney M.A."/>
            <person name="Auch B."/>
            <person name="Kono T."/>
            <person name="Mallez S."/>
            <person name="Zhang Y."/>
            <person name="Obille A."/>
            <person name="Becker A."/>
            <person name="Abrahante J.E."/>
            <person name="Garbe J."/>
            <person name="Badalamenti J.P."/>
            <person name="Herman A."/>
            <person name="Mangelson H."/>
            <person name="Liachko I."/>
            <person name="Sullivan S."/>
            <person name="Sone E.D."/>
            <person name="Koren S."/>
            <person name="Silverstein K.A.T."/>
            <person name="Beckman K.B."/>
            <person name="Gohl D.M."/>
        </authorList>
    </citation>
    <scope>NUCLEOTIDE SEQUENCE</scope>
    <source>
        <strain evidence="2">Duluth1</strain>
        <tissue evidence="2">Whole animal</tissue>
    </source>
</reference>
<dbReference type="AlphaFoldDB" id="A0A9D4H0A8"/>
<proteinExistence type="predicted"/>
<dbReference type="Proteomes" id="UP000828390">
    <property type="component" value="Unassembled WGS sequence"/>
</dbReference>